<dbReference type="InterPro" id="IPR036390">
    <property type="entry name" value="WH_DNA-bd_sf"/>
</dbReference>
<dbReference type="Gene3D" id="1.10.10.10">
    <property type="entry name" value="Winged helix-like DNA-binding domain superfamily/Winged helix DNA-binding domain"/>
    <property type="match status" value="1"/>
</dbReference>
<dbReference type="PROSITE" id="PS50995">
    <property type="entry name" value="HTH_MARR_2"/>
    <property type="match status" value="1"/>
</dbReference>
<protein>
    <submittedName>
        <fullName evidence="5">Winged helix DNA-binding protein</fullName>
    </submittedName>
</protein>
<evidence type="ECO:0000259" key="4">
    <source>
        <dbReference type="PROSITE" id="PS50995"/>
    </source>
</evidence>
<evidence type="ECO:0000256" key="1">
    <source>
        <dbReference type="ARBA" id="ARBA00023015"/>
    </source>
</evidence>
<proteinExistence type="predicted"/>
<accession>A0A7Y3WDR2</accession>
<keyword evidence="6" id="KW-1185">Reference proteome</keyword>
<evidence type="ECO:0000313" key="6">
    <source>
        <dbReference type="Proteomes" id="UP000519972"/>
    </source>
</evidence>
<keyword evidence="3" id="KW-0804">Transcription</keyword>
<gene>
    <name evidence="5" type="ORF">G9X64_05850</name>
</gene>
<dbReference type="PANTHER" id="PTHR33164">
    <property type="entry name" value="TRANSCRIPTIONAL REGULATOR, MARR FAMILY"/>
    <property type="match status" value="1"/>
</dbReference>
<dbReference type="InterPro" id="IPR036388">
    <property type="entry name" value="WH-like_DNA-bd_sf"/>
</dbReference>
<sequence>MVDRERKDTGRDRIGAWTKRCYFAGRAVMDSALRPYDLGSVQWYVLYQLATAGPTMQRDLVRLLTIERATMTGIVATLVRKGLVEQEPDRVDQRQKLLRITATGAKLWGELPDLSFIRSVAFDGIDEADVAVAVRVLQTATERLENLLQKGTAS</sequence>
<dbReference type="InterPro" id="IPR023187">
    <property type="entry name" value="Tscrpt_reg_MarR-type_CS"/>
</dbReference>
<evidence type="ECO:0000256" key="3">
    <source>
        <dbReference type="ARBA" id="ARBA00023163"/>
    </source>
</evidence>
<keyword evidence="1" id="KW-0805">Transcription regulation</keyword>
<reference evidence="5 6" key="1">
    <citation type="submission" date="2020-02" db="EMBL/GenBank/DDBJ databases">
        <authorList>
            <person name="Sun Q."/>
        </authorList>
    </citation>
    <scope>NUCLEOTIDE SEQUENCE [LARGE SCALE GENOMIC DNA]</scope>
    <source>
        <strain evidence="5 6">CCBAU 03386</strain>
    </source>
</reference>
<feature type="domain" description="HTH marR-type" evidence="4">
    <location>
        <begin position="1"/>
        <end position="146"/>
    </location>
</feature>
<dbReference type="GO" id="GO:0003700">
    <property type="term" value="F:DNA-binding transcription factor activity"/>
    <property type="evidence" value="ECO:0007669"/>
    <property type="project" value="InterPro"/>
</dbReference>
<dbReference type="InterPro" id="IPR000835">
    <property type="entry name" value="HTH_MarR-typ"/>
</dbReference>
<organism evidence="5 6">
    <name type="scientific">Rhizobium sophorae</name>
    <dbReference type="NCBI Taxonomy" id="1535242"/>
    <lineage>
        <taxon>Bacteria</taxon>
        <taxon>Pseudomonadati</taxon>
        <taxon>Pseudomonadota</taxon>
        <taxon>Alphaproteobacteria</taxon>
        <taxon>Hyphomicrobiales</taxon>
        <taxon>Rhizobiaceae</taxon>
        <taxon>Rhizobium/Agrobacterium group</taxon>
        <taxon>Rhizobium</taxon>
    </lineage>
</organism>
<name>A0A7Y3WDR2_9HYPH</name>
<dbReference type="SMART" id="SM00347">
    <property type="entry name" value="HTH_MARR"/>
    <property type="match status" value="1"/>
</dbReference>
<dbReference type="AlphaFoldDB" id="A0A7Y3WDR2"/>
<keyword evidence="2 5" id="KW-0238">DNA-binding</keyword>
<dbReference type="PROSITE" id="PS01117">
    <property type="entry name" value="HTH_MARR_1"/>
    <property type="match status" value="1"/>
</dbReference>
<dbReference type="SUPFAM" id="SSF46785">
    <property type="entry name" value="Winged helix' DNA-binding domain"/>
    <property type="match status" value="1"/>
</dbReference>
<dbReference type="GO" id="GO:0003677">
    <property type="term" value="F:DNA binding"/>
    <property type="evidence" value="ECO:0007669"/>
    <property type="project" value="UniProtKB-KW"/>
</dbReference>
<comment type="caution">
    <text evidence="5">The sequence shown here is derived from an EMBL/GenBank/DDBJ whole genome shotgun (WGS) entry which is preliminary data.</text>
</comment>
<dbReference type="PANTHER" id="PTHR33164:SF43">
    <property type="entry name" value="HTH-TYPE TRANSCRIPTIONAL REPRESSOR YETL"/>
    <property type="match status" value="1"/>
</dbReference>
<dbReference type="GO" id="GO:0006950">
    <property type="term" value="P:response to stress"/>
    <property type="evidence" value="ECO:0007669"/>
    <property type="project" value="TreeGrafter"/>
</dbReference>
<dbReference type="InterPro" id="IPR039422">
    <property type="entry name" value="MarR/SlyA-like"/>
</dbReference>
<dbReference type="Pfam" id="PF12802">
    <property type="entry name" value="MarR_2"/>
    <property type="match status" value="1"/>
</dbReference>
<dbReference type="Proteomes" id="UP000519972">
    <property type="component" value="Unassembled WGS sequence"/>
</dbReference>
<evidence type="ECO:0000256" key="2">
    <source>
        <dbReference type="ARBA" id="ARBA00023125"/>
    </source>
</evidence>
<evidence type="ECO:0000313" key="5">
    <source>
        <dbReference type="EMBL" id="NNU36012.1"/>
    </source>
</evidence>
<dbReference type="EMBL" id="JABFCN010000009">
    <property type="protein sequence ID" value="NNU36012.1"/>
    <property type="molecule type" value="Genomic_DNA"/>
</dbReference>